<gene>
    <name evidence="3" type="ORF">DI579_03845</name>
</gene>
<protein>
    <recommendedName>
        <fullName evidence="5">Phosphotransferase system EIIC domain-containing protein</fullName>
    </recommendedName>
</protein>
<dbReference type="EMBL" id="QFOZ01000004">
    <property type="protein sequence ID" value="PZP89045.1"/>
    <property type="molecule type" value="Genomic_DNA"/>
</dbReference>
<evidence type="ECO:0000313" key="3">
    <source>
        <dbReference type="EMBL" id="PZP89045.1"/>
    </source>
</evidence>
<dbReference type="AlphaFoldDB" id="A0A2W5IAA8"/>
<feature type="transmembrane region" description="Helical" evidence="1">
    <location>
        <begin position="300"/>
        <end position="319"/>
    </location>
</feature>
<evidence type="ECO:0000256" key="2">
    <source>
        <dbReference type="SAM" id="SignalP"/>
    </source>
</evidence>
<name>A0A2W5IAA8_9ACTN</name>
<sequence>MALGISLAALSLTAGNAMAQAEETPADTPIAVLRTAHDTVNNIAHHDGSTHPIITIEHHDTDHKDSTKHAPLPPREILDFLTQSLNLAGRDILTGATKHTSANHTGTDSDDTTGISENEYRTIIGSTVAGALAGTPIGAVAAGLPGAFVGGTVGSVAGHLGGRLAGNIIGTVAGAISEVLLTMPFYVLFGAARRAPLGILPGIVINPIHKCLKSSALAVIPTLMVTTPAALIRGTIAVLPSLTIGSILGIMGGHLTAMAVGAILGGSATRLCVPLGGPILHTMAFLFGAAAGALLARLGLSGIIAGHAGLLLLCLPLAGTRTLFKAAIAATIAGLPTFIVLKTGIFFLLSLRNAGRFAIILATFGGILGMLHCAITSFLLGGLLIGRLIVATILGLVGPIVGTALGIPFGAAAGIPGALTCALLGAALGAGISLAIVTLLHKKDITVKGFGKDDTAKKMTNPLDKIRTRSNYALAA</sequence>
<dbReference type="RefSeq" id="WP_394268159.1">
    <property type="nucleotide sequence ID" value="NZ_JBHWSZ010000018.1"/>
</dbReference>
<feature type="transmembrane region" description="Helical" evidence="1">
    <location>
        <begin position="216"/>
        <end position="236"/>
    </location>
</feature>
<feature type="transmembrane region" description="Helical" evidence="1">
    <location>
        <begin position="271"/>
        <end position="294"/>
    </location>
</feature>
<feature type="transmembrane region" description="Helical" evidence="1">
    <location>
        <begin position="168"/>
        <end position="189"/>
    </location>
</feature>
<evidence type="ECO:0008006" key="5">
    <source>
        <dbReference type="Google" id="ProtNLM"/>
    </source>
</evidence>
<evidence type="ECO:0000313" key="4">
    <source>
        <dbReference type="Proteomes" id="UP000248606"/>
    </source>
</evidence>
<keyword evidence="1" id="KW-0472">Membrane</keyword>
<organism evidence="3 4">
    <name type="scientific">Lawsonella clevelandensis</name>
    <dbReference type="NCBI Taxonomy" id="1528099"/>
    <lineage>
        <taxon>Bacteria</taxon>
        <taxon>Bacillati</taxon>
        <taxon>Actinomycetota</taxon>
        <taxon>Actinomycetes</taxon>
        <taxon>Mycobacteriales</taxon>
        <taxon>Lawsonellaceae</taxon>
        <taxon>Lawsonella</taxon>
    </lineage>
</organism>
<keyword evidence="1" id="KW-1133">Transmembrane helix</keyword>
<reference evidence="3 4" key="1">
    <citation type="submission" date="2017-08" db="EMBL/GenBank/DDBJ databases">
        <title>Infants hospitalized years apart are colonized by the same room-sourced microbial strains.</title>
        <authorList>
            <person name="Brooks B."/>
            <person name="Olm M.R."/>
            <person name="Firek B.A."/>
            <person name="Baker R."/>
            <person name="Thomas B.C."/>
            <person name="Morowitz M.J."/>
            <person name="Banfield J.F."/>
        </authorList>
    </citation>
    <scope>NUCLEOTIDE SEQUENCE [LARGE SCALE GENOMIC DNA]</scope>
    <source>
        <strain evidence="3">S2_006_000_R1_57</strain>
    </source>
</reference>
<feature type="signal peptide" evidence="2">
    <location>
        <begin position="1"/>
        <end position="19"/>
    </location>
</feature>
<accession>A0A2W5IAA8</accession>
<dbReference type="Proteomes" id="UP000248606">
    <property type="component" value="Unassembled WGS sequence"/>
</dbReference>
<feature type="transmembrane region" description="Helical" evidence="1">
    <location>
        <begin position="326"/>
        <end position="351"/>
    </location>
</feature>
<feature type="chain" id="PRO_5039627737" description="Phosphotransferase system EIIC domain-containing protein" evidence="2">
    <location>
        <begin position="20"/>
        <end position="476"/>
    </location>
</feature>
<comment type="caution">
    <text evidence="3">The sequence shown here is derived from an EMBL/GenBank/DDBJ whole genome shotgun (WGS) entry which is preliminary data.</text>
</comment>
<keyword evidence="1" id="KW-0812">Transmembrane</keyword>
<feature type="transmembrane region" description="Helical" evidence="1">
    <location>
        <begin position="242"/>
        <end position="264"/>
    </location>
</feature>
<keyword evidence="2" id="KW-0732">Signal</keyword>
<feature type="transmembrane region" description="Helical" evidence="1">
    <location>
        <begin position="357"/>
        <end position="381"/>
    </location>
</feature>
<proteinExistence type="predicted"/>
<feature type="transmembrane region" description="Helical" evidence="1">
    <location>
        <begin position="388"/>
        <end position="411"/>
    </location>
</feature>
<evidence type="ECO:0000256" key="1">
    <source>
        <dbReference type="SAM" id="Phobius"/>
    </source>
</evidence>
<feature type="transmembrane region" description="Helical" evidence="1">
    <location>
        <begin position="417"/>
        <end position="440"/>
    </location>
</feature>